<dbReference type="GO" id="GO:0005886">
    <property type="term" value="C:plasma membrane"/>
    <property type="evidence" value="ECO:0007669"/>
    <property type="project" value="UniProtKB-ARBA"/>
</dbReference>
<dbReference type="Gene3D" id="1.10.238.10">
    <property type="entry name" value="EF-hand"/>
    <property type="match status" value="1"/>
</dbReference>
<dbReference type="InterPro" id="IPR009060">
    <property type="entry name" value="UBA-like_sf"/>
</dbReference>
<feature type="region of interest" description="Disordered" evidence="3">
    <location>
        <begin position="1"/>
        <end position="20"/>
    </location>
</feature>
<dbReference type="GO" id="GO:0000151">
    <property type="term" value="C:ubiquitin ligase complex"/>
    <property type="evidence" value="ECO:0007669"/>
    <property type="project" value="TreeGrafter"/>
</dbReference>
<dbReference type="Proteomes" id="UP000492821">
    <property type="component" value="Unassembled WGS sequence"/>
</dbReference>
<dbReference type="Pfam" id="PF14555">
    <property type="entry name" value="UBA_4"/>
    <property type="match status" value="1"/>
</dbReference>
<dbReference type="Pfam" id="PF03556">
    <property type="entry name" value="Cullin_binding"/>
    <property type="match status" value="1"/>
</dbReference>
<dbReference type="Gene3D" id="1.10.238.200">
    <property type="entry name" value="Cullin, PONY binding domain"/>
    <property type="match status" value="1"/>
</dbReference>
<proteinExistence type="predicted"/>
<dbReference type="GO" id="GO:0031624">
    <property type="term" value="F:ubiquitin conjugating enzyme binding"/>
    <property type="evidence" value="ECO:0007669"/>
    <property type="project" value="TreeGrafter"/>
</dbReference>
<dbReference type="InterPro" id="IPR005176">
    <property type="entry name" value="PONY_dom"/>
</dbReference>
<keyword evidence="1" id="KW-0833">Ubl conjugation pathway</keyword>
<evidence type="ECO:0000313" key="5">
    <source>
        <dbReference type="Proteomes" id="UP000492821"/>
    </source>
</evidence>
<evidence type="ECO:0000256" key="1">
    <source>
        <dbReference type="ARBA" id="ARBA00022786"/>
    </source>
</evidence>
<comment type="function">
    <text evidence="2">Neddylation of cullins play an essential role in the regulation of SCF-type complexes activity.</text>
</comment>
<dbReference type="GO" id="GO:0032182">
    <property type="term" value="F:ubiquitin-like protein binding"/>
    <property type="evidence" value="ECO:0007669"/>
    <property type="project" value="TreeGrafter"/>
</dbReference>
<protein>
    <recommendedName>
        <fullName evidence="2">Defective in cullin neddylation protein</fullName>
    </recommendedName>
</protein>
<evidence type="ECO:0000256" key="2">
    <source>
        <dbReference type="RuleBase" id="RU410713"/>
    </source>
</evidence>
<reference evidence="5" key="1">
    <citation type="journal article" date="2013" name="Genetics">
        <title>The draft genome and transcriptome of Panagrellus redivivus are shaped by the harsh demands of a free-living lifestyle.</title>
        <authorList>
            <person name="Srinivasan J."/>
            <person name="Dillman A.R."/>
            <person name="Macchietto M.G."/>
            <person name="Heikkinen L."/>
            <person name="Lakso M."/>
            <person name="Fracchia K.M."/>
            <person name="Antoshechkin I."/>
            <person name="Mortazavi A."/>
            <person name="Wong G."/>
            <person name="Sternberg P.W."/>
        </authorList>
    </citation>
    <scope>NUCLEOTIDE SEQUENCE [LARGE SCALE GENOMIC DNA]</scope>
    <source>
        <strain evidence="5">MT8872</strain>
    </source>
</reference>
<accession>A0A7E4V8K9</accession>
<name>A0A7E4V8K9_PANRE</name>
<dbReference type="InterPro" id="IPR014764">
    <property type="entry name" value="DCN-prot"/>
</dbReference>
<dbReference type="AlphaFoldDB" id="A0A7E4V8K9"/>
<organism evidence="5 6">
    <name type="scientific">Panagrellus redivivus</name>
    <name type="common">Microworm</name>
    <dbReference type="NCBI Taxonomy" id="6233"/>
    <lineage>
        <taxon>Eukaryota</taxon>
        <taxon>Metazoa</taxon>
        <taxon>Ecdysozoa</taxon>
        <taxon>Nematoda</taxon>
        <taxon>Chromadorea</taxon>
        <taxon>Rhabditida</taxon>
        <taxon>Tylenchina</taxon>
        <taxon>Panagrolaimomorpha</taxon>
        <taxon>Panagrolaimoidea</taxon>
        <taxon>Panagrolaimidae</taxon>
        <taxon>Panagrellus</taxon>
    </lineage>
</organism>
<dbReference type="PANTHER" id="PTHR12281:SF32">
    <property type="entry name" value="DCN1-LIKE PROTEIN"/>
    <property type="match status" value="1"/>
</dbReference>
<dbReference type="PANTHER" id="PTHR12281">
    <property type="entry name" value="RP42 RELATED"/>
    <property type="match status" value="1"/>
</dbReference>
<evidence type="ECO:0000259" key="4">
    <source>
        <dbReference type="PROSITE" id="PS51229"/>
    </source>
</evidence>
<dbReference type="FunFam" id="1.10.238.10:FF:000030">
    <property type="entry name" value="DCN1-like protein"/>
    <property type="match status" value="1"/>
</dbReference>
<evidence type="ECO:0000313" key="6">
    <source>
        <dbReference type="WBParaSite" id="Pan_g17901.t1"/>
    </source>
</evidence>
<feature type="domain" description="DCUN1" evidence="4">
    <location>
        <begin position="99"/>
        <end position="291"/>
    </location>
</feature>
<reference evidence="6" key="2">
    <citation type="submission" date="2020-10" db="UniProtKB">
        <authorList>
            <consortium name="WormBaseParasite"/>
        </authorList>
    </citation>
    <scope>IDENTIFICATION</scope>
</reference>
<sequence length="301" mass="34604">MKRGRKKNQESAPVPPVHDTVETVANSAKRLRIGPANTSMHRLNHQQQNSVRQLMSFTNASESGAIALLESHGWDAARAADGFWQNPGPYSASSYNRGYNKQLTLNLFNTYANDPLDNLPGKIGPNGVQRLLNDLKVQPTDCSVLIFAWKLNAQIQCEFSQEEWLEGMQKIGCDSLDKLQNWFNNARNEIKQRDNFRNFYNFAFNYAKSVSQRGLNLDIAVAYWDIIFGNDARVKHWVNWLQNPQNRSRGVSKDEWQLYYEFYTTVSPDCSNYDPESAWPSRIDEYVDFVKSELNGEKMET</sequence>
<dbReference type="GO" id="GO:2000436">
    <property type="term" value="P:positive regulation of protein neddylation"/>
    <property type="evidence" value="ECO:0007669"/>
    <property type="project" value="UniProtKB-ARBA"/>
</dbReference>
<keyword evidence="5" id="KW-1185">Reference proteome</keyword>
<evidence type="ECO:0000256" key="3">
    <source>
        <dbReference type="SAM" id="MobiDB-lite"/>
    </source>
</evidence>
<dbReference type="InterPro" id="IPR042460">
    <property type="entry name" value="DCN1-like_PONY"/>
</dbReference>
<dbReference type="WBParaSite" id="Pan_g17901.t1">
    <property type="protein sequence ID" value="Pan_g17901.t1"/>
    <property type="gene ID" value="Pan_g17901"/>
</dbReference>
<dbReference type="GO" id="GO:0045116">
    <property type="term" value="P:protein neddylation"/>
    <property type="evidence" value="ECO:0007669"/>
    <property type="project" value="TreeGrafter"/>
</dbReference>
<dbReference type="FunFam" id="1.10.238.200:FF:000003">
    <property type="entry name" value="DCN1-like protein 3"/>
    <property type="match status" value="1"/>
</dbReference>
<dbReference type="PROSITE" id="PS51229">
    <property type="entry name" value="DCUN1"/>
    <property type="match status" value="1"/>
</dbReference>
<dbReference type="GO" id="GO:0097602">
    <property type="term" value="F:cullin family protein binding"/>
    <property type="evidence" value="ECO:0007669"/>
    <property type="project" value="TreeGrafter"/>
</dbReference>
<dbReference type="SUPFAM" id="SSF46934">
    <property type="entry name" value="UBA-like"/>
    <property type="match status" value="1"/>
</dbReference>